<dbReference type="Proteomes" id="UP001195483">
    <property type="component" value="Unassembled WGS sequence"/>
</dbReference>
<dbReference type="AlphaFoldDB" id="A0AAE0SN76"/>
<name>A0AAE0SN76_9BIVA</name>
<keyword evidence="2" id="KW-1185">Reference proteome</keyword>
<evidence type="ECO:0000313" key="1">
    <source>
        <dbReference type="EMBL" id="KAK3595044.1"/>
    </source>
</evidence>
<comment type="caution">
    <text evidence="1">The sequence shown here is derived from an EMBL/GenBank/DDBJ whole genome shotgun (WGS) entry which is preliminary data.</text>
</comment>
<protein>
    <submittedName>
        <fullName evidence="1">Uncharacterized protein</fullName>
    </submittedName>
</protein>
<accession>A0AAE0SN76</accession>
<gene>
    <name evidence="1" type="ORF">CHS0354_002324</name>
</gene>
<evidence type="ECO:0000313" key="2">
    <source>
        <dbReference type="Proteomes" id="UP001195483"/>
    </source>
</evidence>
<reference evidence="1" key="1">
    <citation type="journal article" date="2021" name="Genome Biol. Evol.">
        <title>A High-Quality Reference Genome for a Parasitic Bivalve with Doubly Uniparental Inheritance (Bivalvia: Unionida).</title>
        <authorList>
            <person name="Smith C.H."/>
        </authorList>
    </citation>
    <scope>NUCLEOTIDE SEQUENCE</scope>
    <source>
        <strain evidence="1">CHS0354</strain>
    </source>
</reference>
<reference evidence="1" key="3">
    <citation type="submission" date="2023-05" db="EMBL/GenBank/DDBJ databases">
        <authorList>
            <person name="Smith C.H."/>
        </authorList>
    </citation>
    <scope>NUCLEOTIDE SEQUENCE</scope>
    <source>
        <strain evidence="1">CHS0354</strain>
        <tissue evidence="1">Mantle</tissue>
    </source>
</reference>
<reference evidence="1" key="2">
    <citation type="journal article" date="2021" name="Genome Biol. Evol.">
        <title>Developing a high-quality reference genome for a parasitic bivalve with doubly uniparental inheritance (Bivalvia: Unionida).</title>
        <authorList>
            <person name="Smith C.H."/>
        </authorList>
    </citation>
    <scope>NUCLEOTIDE SEQUENCE</scope>
    <source>
        <strain evidence="1">CHS0354</strain>
        <tissue evidence="1">Mantle</tissue>
    </source>
</reference>
<proteinExistence type="predicted"/>
<dbReference type="EMBL" id="JAEAOA010000200">
    <property type="protein sequence ID" value="KAK3595044.1"/>
    <property type="molecule type" value="Genomic_DNA"/>
</dbReference>
<organism evidence="1 2">
    <name type="scientific">Potamilus streckersoni</name>
    <dbReference type="NCBI Taxonomy" id="2493646"/>
    <lineage>
        <taxon>Eukaryota</taxon>
        <taxon>Metazoa</taxon>
        <taxon>Spiralia</taxon>
        <taxon>Lophotrochozoa</taxon>
        <taxon>Mollusca</taxon>
        <taxon>Bivalvia</taxon>
        <taxon>Autobranchia</taxon>
        <taxon>Heteroconchia</taxon>
        <taxon>Palaeoheterodonta</taxon>
        <taxon>Unionida</taxon>
        <taxon>Unionoidea</taxon>
        <taxon>Unionidae</taxon>
        <taxon>Ambleminae</taxon>
        <taxon>Lampsilini</taxon>
        <taxon>Potamilus</taxon>
    </lineage>
</organism>
<sequence>MFKNYIKIDSQVNHAICLVVPVPPTEDLSEEIQSDTIDLGAINLRNSEIIKNLDHNILHLQQEERNELKHLLFEYEHLFPDIYTCTDKNFHEVEIVDSKPVKQHPYRMNPLKQDYLKKEIQYLLENDFI</sequence>